<reference evidence="1" key="1">
    <citation type="submission" date="2023-08" db="EMBL/GenBank/DDBJ databases">
        <title>Chromosome-level Genome Assembly of mud carp (Cirrhinus molitorella).</title>
        <authorList>
            <person name="Liu H."/>
        </authorList>
    </citation>
    <scope>NUCLEOTIDE SEQUENCE</scope>
    <source>
        <strain evidence="1">Prfri</strain>
        <tissue evidence="1">Muscle</tissue>
    </source>
</reference>
<evidence type="ECO:0000313" key="2">
    <source>
        <dbReference type="Proteomes" id="UP001187343"/>
    </source>
</evidence>
<organism evidence="1 2">
    <name type="scientific">Cirrhinus molitorella</name>
    <name type="common">mud carp</name>
    <dbReference type="NCBI Taxonomy" id="172907"/>
    <lineage>
        <taxon>Eukaryota</taxon>
        <taxon>Metazoa</taxon>
        <taxon>Chordata</taxon>
        <taxon>Craniata</taxon>
        <taxon>Vertebrata</taxon>
        <taxon>Euteleostomi</taxon>
        <taxon>Actinopterygii</taxon>
        <taxon>Neopterygii</taxon>
        <taxon>Teleostei</taxon>
        <taxon>Ostariophysi</taxon>
        <taxon>Cypriniformes</taxon>
        <taxon>Cyprinidae</taxon>
        <taxon>Labeoninae</taxon>
        <taxon>Labeonini</taxon>
        <taxon>Cirrhinus</taxon>
    </lineage>
</organism>
<keyword evidence="2" id="KW-1185">Reference proteome</keyword>
<dbReference type="AlphaFoldDB" id="A0AA88QA05"/>
<evidence type="ECO:0000313" key="1">
    <source>
        <dbReference type="EMBL" id="KAK2916221.1"/>
    </source>
</evidence>
<name>A0AA88QA05_9TELE</name>
<comment type="caution">
    <text evidence="1">The sequence shown here is derived from an EMBL/GenBank/DDBJ whole genome shotgun (WGS) entry which is preliminary data.</text>
</comment>
<accession>A0AA88QA05</accession>
<dbReference type="Proteomes" id="UP001187343">
    <property type="component" value="Unassembled WGS sequence"/>
</dbReference>
<proteinExistence type="predicted"/>
<dbReference type="EMBL" id="JAUYZG010000001">
    <property type="protein sequence ID" value="KAK2916221.1"/>
    <property type="molecule type" value="Genomic_DNA"/>
</dbReference>
<gene>
    <name evidence="1" type="ORF">Q8A67_000595</name>
</gene>
<protein>
    <submittedName>
        <fullName evidence="1">Uncharacterized protein</fullName>
    </submittedName>
</protein>
<sequence>MGWKGVCLGTARLARPLAAALIPPHVKQFHDNSLAFPTQANDKHAGIWEKNRRAGCPSTAIALIDSSAPCLARPNWPFQLMPTIWFSDRQEGRPSVLCLVSTGRLLSHHTLREAGLSSEEWDLVWFYNGGVRQGNKFPN</sequence>